<keyword evidence="2" id="KW-1185">Reference proteome</keyword>
<reference evidence="1" key="2">
    <citation type="submission" date="2014-03" db="EMBL/GenBank/DDBJ databases">
        <title>The whipworm genome and dual-species transcriptomics of an intimate host-pathogen interaction.</title>
        <authorList>
            <person name="Foth B.J."/>
            <person name="Tsai I.J."/>
            <person name="Reid A.J."/>
            <person name="Bancroft A.J."/>
            <person name="Nichol S."/>
            <person name="Tracey A."/>
            <person name="Holroyd N."/>
            <person name="Cotton J.A."/>
            <person name="Stanley E.J."/>
            <person name="Zarowiecki M."/>
            <person name="Liu J.Z."/>
            <person name="Huckvale T."/>
            <person name="Cooper P.J."/>
            <person name="Grencis R.K."/>
            <person name="Berriman M."/>
        </authorList>
    </citation>
    <scope>NUCLEOTIDE SEQUENCE [LARGE SCALE GENOMIC DNA]</scope>
</reference>
<accession>A0A077Z9I6</accession>
<dbReference type="Proteomes" id="UP000030665">
    <property type="component" value="Unassembled WGS sequence"/>
</dbReference>
<reference evidence="1" key="1">
    <citation type="submission" date="2014-01" db="EMBL/GenBank/DDBJ databases">
        <authorList>
            <person name="Aslett M."/>
        </authorList>
    </citation>
    <scope>NUCLEOTIDE SEQUENCE</scope>
</reference>
<proteinExistence type="predicted"/>
<protein>
    <submittedName>
        <fullName evidence="1">Uncharacterized protein</fullName>
    </submittedName>
</protein>
<dbReference type="AlphaFoldDB" id="A0A077Z9I6"/>
<gene>
    <name evidence="1" type="ORF">TTRE_0000457901</name>
</gene>
<name>A0A077Z9I6_TRITR</name>
<evidence type="ECO:0000313" key="1">
    <source>
        <dbReference type="EMBL" id="CDW56303.1"/>
    </source>
</evidence>
<dbReference type="EMBL" id="HG806026">
    <property type="protein sequence ID" value="CDW56303.1"/>
    <property type="molecule type" value="Genomic_DNA"/>
</dbReference>
<evidence type="ECO:0000313" key="2">
    <source>
        <dbReference type="Proteomes" id="UP000030665"/>
    </source>
</evidence>
<sequence length="93" mass="10225">MATMNLFNLDKKIALLVLFALPLHYILFYPLSASVIEKPELVHRVSQKSVESVAMLASEPDPPQGIVGCRLALPGVDVVLPVVQGMRPYRGRV</sequence>
<organism evidence="1 2">
    <name type="scientific">Trichuris trichiura</name>
    <name type="common">Whipworm</name>
    <name type="synonym">Trichocephalus trichiurus</name>
    <dbReference type="NCBI Taxonomy" id="36087"/>
    <lineage>
        <taxon>Eukaryota</taxon>
        <taxon>Metazoa</taxon>
        <taxon>Ecdysozoa</taxon>
        <taxon>Nematoda</taxon>
        <taxon>Enoplea</taxon>
        <taxon>Dorylaimia</taxon>
        <taxon>Trichinellida</taxon>
        <taxon>Trichuridae</taxon>
        <taxon>Trichuris</taxon>
    </lineage>
</organism>